<keyword evidence="3 7" id="KW-0223">Dioxygenase</keyword>
<comment type="cofactor">
    <cofactor evidence="1">
        <name>Fe(2+)</name>
        <dbReference type="ChEBI" id="CHEBI:29033"/>
    </cofactor>
</comment>
<dbReference type="RefSeq" id="WP_194557158.1">
    <property type="nucleotide sequence ID" value="NZ_JADKMY010000003.1"/>
</dbReference>
<dbReference type="PANTHER" id="PTHR16557:SF2">
    <property type="entry name" value="NUCLEIC ACID DIOXYGENASE ALKBH1"/>
    <property type="match status" value="1"/>
</dbReference>
<evidence type="ECO:0000256" key="1">
    <source>
        <dbReference type="ARBA" id="ARBA00001954"/>
    </source>
</evidence>
<dbReference type="PANTHER" id="PTHR16557">
    <property type="entry name" value="ALKYLATED DNA REPAIR PROTEIN ALKB-RELATED"/>
    <property type="match status" value="1"/>
</dbReference>
<evidence type="ECO:0000256" key="2">
    <source>
        <dbReference type="ARBA" id="ARBA00022723"/>
    </source>
</evidence>
<evidence type="ECO:0000259" key="6">
    <source>
        <dbReference type="PROSITE" id="PS51471"/>
    </source>
</evidence>
<keyword evidence="4" id="KW-0560">Oxidoreductase</keyword>
<gene>
    <name evidence="7" type="ORF">IRY30_09350</name>
</gene>
<dbReference type="EMBL" id="JADKMY010000003">
    <property type="protein sequence ID" value="MBF4554273.1"/>
    <property type="molecule type" value="Genomic_DNA"/>
</dbReference>
<dbReference type="PROSITE" id="PS51471">
    <property type="entry name" value="FE2OG_OXY"/>
    <property type="match status" value="1"/>
</dbReference>
<feature type="domain" description="Fe2OG dioxygenase" evidence="6">
    <location>
        <begin position="120"/>
        <end position="223"/>
    </location>
</feature>
<dbReference type="InterPro" id="IPR027450">
    <property type="entry name" value="AlkB-like"/>
</dbReference>
<evidence type="ECO:0000313" key="7">
    <source>
        <dbReference type="EMBL" id="MBF4554273.1"/>
    </source>
</evidence>
<evidence type="ECO:0000256" key="5">
    <source>
        <dbReference type="ARBA" id="ARBA00023004"/>
    </source>
</evidence>
<keyword evidence="2" id="KW-0479">Metal-binding</keyword>
<organism evidence="7 8">
    <name type="scientific">Corynebacterium suicordis DSM 45110</name>
    <dbReference type="NCBI Taxonomy" id="1121369"/>
    <lineage>
        <taxon>Bacteria</taxon>
        <taxon>Bacillati</taxon>
        <taxon>Actinomycetota</taxon>
        <taxon>Actinomycetes</taxon>
        <taxon>Mycobacteriales</taxon>
        <taxon>Corynebacteriaceae</taxon>
        <taxon>Corynebacterium</taxon>
    </lineage>
</organism>
<dbReference type="InterPro" id="IPR005123">
    <property type="entry name" value="Oxoglu/Fe-dep_dioxygenase_dom"/>
</dbReference>
<dbReference type="Gene3D" id="2.60.120.590">
    <property type="entry name" value="Alpha-ketoglutarate-dependent dioxygenase AlkB-like"/>
    <property type="match status" value="1"/>
</dbReference>
<evidence type="ECO:0000256" key="4">
    <source>
        <dbReference type="ARBA" id="ARBA00023002"/>
    </source>
</evidence>
<dbReference type="InterPro" id="IPR004574">
    <property type="entry name" value="Alkb"/>
</dbReference>
<dbReference type="Pfam" id="PF13532">
    <property type="entry name" value="2OG-FeII_Oxy_2"/>
    <property type="match status" value="1"/>
</dbReference>
<name>A0ABR9ZMZ0_9CORY</name>
<dbReference type="InterPro" id="IPR037151">
    <property type="entry name" value="AlkB-like_sf"/>
</dbReference>
<evidence type="ECO:0000256" key="3">
    <source>
        <dbReference type="ARBA" id="ARBA00022964"/>
    </source>
</evidence>
<reference evidence="7 8" key="1">
    <citation type="submission" date="2020-10" db="EMBL/GenBank/DDBJ databases">
        <title>Novel species in genus Corynebacterium.</title>
        <authorList>
            <person name="Zhang G."/>
        </authorList>
    </citation>
    <scope>NUCLEOTIDE SEQUENCE [LARGE SCALE GENOMIC DNA]</scope>
    <source>
        <strain evidence="7 8">DSM 45110</strain>
    </source>
</reference>
<proteinExistence type="predicted"/>
<keyword evidence="8" id="KW-1185">Reference proteome</keyword>
<comment type="caution">
    <text evidence="7">The sequence shown here is derived from an EMBL/GenBank/DDBJ whole genome shotgun (WGS) entry which is preliminary data.</text>
</comment>
<dbReference type="GO" id="GO:0051213">
    <property type="term" value="F:dioxygenase activity"/>
    <property type="evidence" value="ECO:0007669"/>
    <property type="project" value="UniProtKB-KW"/>
</dbReference>
<keyword evidence="5" id="KW-0408">Iron</keyword>
<protein>
    <submittedName>
        <fullName evidence="7">Alpha-ketoglutarate-dependent dioxygenase AlkB</fullName>
    </submittedName>
</protein>
<dbReference type="SUPFAM" id="SSF51197">
    <property type="entry name" value="Clavaminate synthase-like"/>
    <property type="match status" value="1"/>
</dbReference>
<dbReference type="Proteomes" id="UP000635902">
    <property type="component" value="Unassembled WGS sequence"/>
</dbReference>
<evidence type="ECO:0000313" key="8">
    <source>
        <dbReference type="Proteomes" id="UP000635902"/>
    </source>
</evidence>
<sequence>MLFAELPRENSLVTAGVVHLPNWLELGGQRTVVEEFRETARSVAGTPLAMRRPQLQSGQMSMHMLHLGRFWQANPYRYVDSVDGHPVPPLPAHLTDLAKRAMRDAAAMDPDLAPWADTYRPDMALINYYSPGAKMGMHQDANENSPAPIVSLSIGDEALFRIGGTENRNKPWNDVALLSGDVIIFGGPKRLAFHGVPTVREGTLPAGCGLKEGRINVTFRQLS</sequence>
<accession>A0ABR9ZMZ0</accession>